<dbReference type="PANTHER" id="PTHR45528">
    <property type="entry name" value="SENSOR HISTIDINE KINASE CPXA"/>
    <property type="match status" value="1"/>
</dbReference>
<feature type="domain" description="HAMP" evidence="16">
    <location>
        <begin position="185"/>
        <end position="238"/>
    </location>
</feature>
<dbReference type="InterPro" id="IPR004358">
    <property type="entry name" value="Sig_transdc_His_kin-like_C"/>
</dbReference>
<evidence type="ECO:0000313" key="17">
    <source>
        <dbReference type="EMBL" id="MDX6189146.1"/>
    </source>
</evidence>
<keyword evidence="10" id="KW-0067">ATP-binding</keyword>
<evidence type="ECO:0000256" key="12">
    <source>
        <dbReference type="ARBA" id="ARBA00023012"/>
    </source>
</evidence>
<reference evidence="17 18" key="1">
    <citation type="submission" date="2023-11" db="EMBL/GenBank/DDBJ databases">
        <title>Unpublished Manusciprt.</title>
        <authorList>
            <person name="Saticioglu I.B."/>
            <person name="Ay H."/>
            <person name="Ajmi N."/>
            <person name="Altun S."/>
            <person name="Duman M."/>
        </authorList>
    </citation>
    <scope>NUCLEOTIDE SEQUENCE [LARGE SCALE GENOMIC DNA]</scope>
    <source>
        <strain evidence="17 18">Fl-318</strain>
    </source>
</reference>
<proteinExistence type="predicted"/>
<accession>A0ABU4RA82</accession>
<dbReference type="SUPFAM" id="SSF47384">
    <property type="entry name" value="Homodimeric domain of signal transducing histidine kinase"/>
    <property type="match status" value="1"/>
</dbReference>
<evidence type="ECO:0000313" key="18">
    <source>
        <dbReference type="Proteomes" id="UP001273350"/>
    </source>
</evidence>
<dbReference type="CDD" id="cd00075">
    <property type="entry name" value="HATPase"/>
    <property type="match status" value="1"/>
</dbReference>
<keyword evidence="13 14" id="KW-0472">Membrane</keyword>
<keyword evidence="5" id="KW-0597">Phosphoprotein</keyword>
<dbReference type="SMART" id="SM00387">
    <property type="entry name" value="HATPase_c"/>
    <property type="match status" value="1"/>
</dbReference>
<dbReference type="EC" id="2.7.13.3" evidence="3"/>
<dbReference type="CDD" id="cd06225">
    <property type="entry name" value="HAMP"/>
    <property type="match status" value="1"/>
</dbReference>
<evidence type="ECO:0000256" key="7">
    <source>
        <dbReference type="ARBA" id="ARBA00022692"/>
    </source>
</evidence>
<evidence type="ECO:0000256" key="13">
    <source>
        <dbReference type="ARBA" id="ARBA00023136"/>
    </source>
</evidence>
<dbReference type="EMBL" id="JAWXVI010000004">
    <property type="protein sequence ID" value="MDX6189146.1"/>
    <property type="molecule type" value="Genomic_DNA"/>
</dbReference>
<evidence type="ECO:0000256" key="9">
    <source>
        <dbReference type="ARBA" id="ARBA00022777"/>
    </source>
</evidence>
<dbReference type="SUPFAM" id="SSF55874">
    <property type="entry name" value="ATPase domain of HSP90 chaperone/DNA topoisomerase II/histidine kinase"/>
    <property type="match status" value="1"/>
</dbReference>
<protein>
    <recommendedName>
        <fullName evidence="3">histidine kinase</fullName>
        <ecNumber evidence="3">2.7.13.3</ecNumber>
    </recommendedName>
</protein>
<feature type="transmembrane region" description="Helical" evidence="14">
    <location>
        <begin position="12"/>
        <end position="33"/>
    </location>
</feature>
<evidence type="ECO:0000256" key="11">
    <source>
        <dbReference type="ARBA" id="ARBA00022989"/>
    </source>
</evidence>
<dbReference type="InterPro" id="IPR050398">
    <property type="entry name" value="HssS/ArlS-like"/>
</dbReference>
<evidence type="ECO:0000256" key="8">
    <source>
        <dbReference type="ARBA" id="ARBA00022741"/>
    </source>
</evidence>
<comment type="subcellular location">
    <subcellularLocation>
        <location evidence="2">Cell membrane</location>
        <topology evidence="2">Multi-pass membrane protein</topology>
    </subcellularLocation>
</comment>
<keyword evidence="18" id="KW-1185">Reference proteome</keyword>
<keyword evidence="9 17" id="KW-0418">Kinase</keyword>
<keyword evidence="11 14" id="KW-1133">Transmembrane helix</keyword>
<dbReference type="InterPro" id="IPR003660">
    <property type="entry name" value="HAMP_dom"/>
</dbReference>
<evidence type="ECO:0000256" key="10">
    <source>
        <dbReference type="ARBA" id="ARBA00022840"/>
    </source>
</evidence>
<gene>
    <name evidence="17" type="ORF">SGQ83_07300</name>
</gene>
<sequence>MAQLSFKNRIALNYIITTGLLILVVFFTIYAIVKHSVYSHIDEGINVEIQNHLKEIKVTNGTVILVDKEEWEEREHNTVDVNPVFVQFLDTNKRITEKSPNLNTAVLVFHDSVEDYELFDTKIGNNIIRQVQVPLIIKSKNIGYLMIAMSLTSSRMVLNNLFEIMCLAFPVILLLLFFIARFFAGRSIKPINAITNTSRSITRDNLKTRIPLPKTKDELYTLSETINSLLNRIEDAIEREKQFTSDASHELRTPLTVIKGTLEVLIRKQRDSKEYEEKVNFCIAEVDHLNRLVDQLLLMARSENKNDNIKYESVYLNALILDVLTLNSEKINHKKINMKFEAEADYYIHSDNYLVLTILRNIISNAIKYTSEAGEISISLTRQEDQIRCTVTDNGIGIDQEDLETIFNPFYRSKSSEHPEIKGTGLGLSIVKRIADLLSITFKVNSDKGKGTTVILDFKQPMKTLSEIKKT</sequence>
<dbReference type="InterPro" id="IPR005467">
    <property type="entry name" value="His_kinase_dom"/>
</dbReference>
<comment type="catalytic activity">
    <reaction evidence="1">
        <text>ATP + protein L-histidine = ADP + protein N-phospho-L-histidine.</text>
        <dbReference type="EC" id="2.7.13.3"/>
    </reaction>
</comment>
<dbReference type="InterPro" id="IPR003594">
    <property type="entry name" value="HATPase_dom"/>
</dbReference>
<dbReference type="Gene3D" id="6.10.340.10">
    <property type="match status" value="1"/>
</dbReference>
<dbReference type="SMART" id="SM00388">
    <property type="entry name" value="HisKA"/>
    <property type="match status" value="1"/>
</dbReference>
<dbReference type="PROSITE" id="PS50885">
    <property type="entry name" value="HAMP"/>
    <property type="match status" value="1"/>
</dbReference>
<keyword evidence="6" id="KW-0808">Transferase</keyword>
<evidence type="ECO:0000256" key="1">
    <source>
        <dbReference type="ARBA" id="ARBA00000085"/>
    </source>
</evidence>
<feature type="transmembrane region" description="Helical" evidence="14">
    <location>
        <begin position="161"/>
        <end position="184"/>
    </location>
</feature>
<dbReference type="Gene3D" id="3.30.565.10">
    <property type="entry name" value="Histidine kinase-like ATPase, C-terminal domain"/>
    <property type="match status" value="1"/>
</dbReference>
<evidence type="ECO:0000259" key="15">
    <source>
        <dbReference type="PROSITE" id="PS50109"/>
    </source>
</evidence>
<dbReference type="InterPro" id="IPR036097">
    <property type="entry name" value="HisK_dim/P_sf"/>
</dbReference>
<keyword evidence="4" id="KW-1003">Cell membrane</keyword>
<dbReference type="CDD" id="cd00082">
    <property type="entry name" value="HisKA"/>
    <property type="match status" value="1"/>
</dbReference>
<dbReference type="PRINTS" id="PR00344">
    <property type="entry name" value="BCTRLSENSOR"/>
</dbReference>
<evidence type="ECO:0000256" key="2">
    <source>
        <dbReference type="ARBA" id="ARBA00004651"/>
    </source>
</evidence>
<evidence type="ECO:0000256" key="5">
    <source>
        <dbReference type="ARBA" id="ARBA00022553"/>
    </source>
</evidence>
<dbReference type="Gene3D" id="1.10.287.130">
    <property type="match status" value="1"/>
</dbReference>
<evidence type="ECO:0000256" key="4">
    <source>
        <dbReference type="ARBA" id="ARBA00022475"/>
    </source>
</evidence>
<dbReference type="Pfam" id="PF00512">
    <property type="entry name" value="HisKA"/>
    <property type="match status" value="1"/>
</dbReference>
<keyword evidence="12" id="KW-0902">Two-component regulatory system</keyword>
<evidence type="ECO:0000256" key="6">
    <source>
        <dbReference type="ARBA" id="ARBA00022679"/>
    </source>
</evidence>
<feature type="domain" description="Histidine kinase" evidence="15">
    <location>
        <begin position="246"/>
        <end position="462"/>
    </location>
</feature>
<evidence type="ECO:0000256" key="14">
    <source>
        <dbReference type="SAM" id="Phobius"/>
    </source>
</evidence>
<dbReference type="SMART" id="SM00304">
    <property type="entry name" value="HAMP"/>
    <property type="match status" value="1"/>
</dbReference>
<dbReference type="Proteomes" id="UP001273350">
    <property type="component" value="Unassembled WGS sequence"/>
</dbReference>
<dbReference type="RefSeq" id="WP_230001902.1">
    <property type="nucleotide sequence ID" value="NZ_CP087134.1"/>
</dbReference>
<dbReference type="PANTHER" id="PTHR45528:SF1">
    <property type="entry name" value="SENSOR HISTIDINE KINASE CPXA"/>
    <property type="match status" value="1"/>
</dbReference>
<dbReference type="SUPFAM" id="SSF158472">
    <property type="entry name" value="HAMP domain-like"/>
    <property type="match status" value="1"/>
</dbReference>
<dbReference type="InterPro" id="IPR003661">
    <property type="entry name" value="HisK_dim/P_dom"/>
</dbReference>
<dbReference type="Pfam" id="PF00672">
    <property type="entry name" value="HAMP"/>
    <property type="match status" value="1"/>
</dbReference>
<dbReference type="Pfam" id="PF02518">
    <property type="entry name" value="HATPase_c"/>
    <property type="match status" value="1"/>
</dbReference>
<evidence type="ECO:0000259" key="16">
    <source>
        <dbReference type="PROSITE" id="PS50885"/>
    </source>
</evidence>
<keyword evidence="7 14" id="KW-0812">Transmembrane</keyword>
<dbReference type="PROSITE" id="PS50109">
    <property type="entry name" value="HIS_KIN"/>
    <property type="match status" value="1"/>
</dbReference>
<dbReference type="GO" id="GO:0016301">
    <property type="term" value="F:kinase activity"/>
    <property type="evidence" value="ECO:0007669"/>
    <property type="project" value="UniProtKB-KW"/>
</dbReference>
<dbReference type="InterPro" id="IPR036890">
    <property type="entry name" value="HATPase_C_sf"/>
</dbReference>
<organism evidence="17 18">
    <name type="scientific">Flavobacterium cupriresistens</name>
    <dbReference type="NCBI Taxonomy" id="2893885"/>
    <lineage>
        <taxon>Bacteria</taxon>
        <taxon>Pseudomonadati</taxon>
        <taxon>Bacteroidota</taxon>
        <taxon>Flavobacteriia</taxon>
        <taxon>Flavobacteriales</taxon>
        <taxon>Flavobacteriaceae</taxon>
        <taxon>Flavobacterium</taxon>
    </lineage>
</organism>
<name>A0ABU4RA82_9FLAO</name>
<comment type="caution">
    <text evidence="17">The sequence shown here is derived from an EMBL/GenBank/DDBJ whole genome shotgun (WGS) entry which is preliminary data.</text>
</comment>
<keyword evidence="8" id="KW-0547">Nucleotide-binding</keyword>
<evidence type="ECO:0000256" key="3">
    <source>
        <dbReference type="ARBA" id="ARBA00012438"/>
    </source>
</evidence>